<feature type="compositionally biased region" description="Polar residues" evidence="1">
    <location>
        <begin position="276"/>
        <end position="307"/>
    </location>
</feature>
<dbReference type="EMBL" id="CP009806">
    <property type="protein sequence ID" value="ATZ47048.1"/>
    <property type="molecule type" value="Genomic_DNA"/>
</dbReference>
<evidence type="ECO:0000313" key="3">
    <source>
        <dbReference type="Proteomes" id="UP000001798"/>
    </source>
</evidence>
<dbReference type="VEuPathDB" id="FungiDB:Bcin02g03760"/>
<feature type="compositionally biased region" description="Low complexity" evidence="1">
    <location>
        <begin position="441"/>
        <end position="459"/>
    </location>
</feature>
<reference evidence="2 3" key="2">
    <citation type="journal article" date="2012" name="Eukaryot. Cell">
        <title>Genome update of Botrytis cinerea strains B05.10 and T4.</title>
        <authorList>
            <person name="Staats M."/>
            <person name="van Kan J.A."/>
        </authorList>
    </citation>
    <scope>NUCLEOTIDE SEQUENCE [LARGE SCALE GENOMIC DNA]</scope>
    <source>
        <strain evidence="2 3">B05.10</strain>
    </source>
</reference>
<dbReference type="GeneID" id="5434330"/>
<reference evidence="2 3" key="1">
    <citation type="journal article" date="2011" name="PLoS Genet.">
        <title>Genomic analysis of the necrotrophic fungal pathogens Sclerotinia sclerotiorum and Botrytis cinerea.</title>
        <authorList>
            <person name="Amselem J."/>
            <person name="Cuomo C.A."/>
            <person name="van Kan J.A."/>
            <person name="Viaud M."/>
            <person name="Benito E.P."/>
            <person name="Couloux A."/>
            <person name="Coutinho P.M."/>
            <person name="de Vries R.P."/>
            <person name="Dyer P.S."/>
            <person name="Fillinger S."/>
            <person name="Fournier E."/>
            <person name="Gout L."/>
            <person name="Hahn M."/>
            <person name="Kohn L."/>
            <person name="Lapalu N."/>
            <person name="Plummer K.M."/>
            <person name="Pradier J.M."/>
            <person name="Quevillon E."/>
            <person name="Sharon A."/>
            <person name="Simon A."/>
            <person name="ten Have A."/>
            <person name="Tudzynski B."/>
            <person name="Tudzynski P."/>
            <person name="Wincker P."/>
            <person name="Andrew M."/>
            <person name="Anthouard V."/>
            <person name="Beever R.E."/>
            <person name="Beffa R."/>
            <person name="Benoit I."/>
            <person name="Bouzid O."/>
            <person name="Brault B."/>
            <person name="Chen Z."/>
            <person name="Choquer M."/>
            <person name="Collemare J."/>
            <person name="Cotton P."/>
            <person name="Danchin E.G."/>
            <person name="Da Silva C."/>
            <person name="Gautier A."/>
            <person name="Giraud C."/>
            <person name="Giraud T."/>
            <person name="Gonzalez C."/>
            <person name="Grossetete S."/>
            <person name="Guldener U."/>
            <person name="Henrissat B."/>
            <person name="Howlett B.J."/>
            <person name="Kodira C."/>
            <person name="Kretschmer M."/>
            <person name="Lappartient A."/>
            <person name="Leroch M."/>
            <person name="Levis C."/>
            <person name="Mauceli E."/>
            <person name="Neuveglise C."/>
            <person name="Oeser B."/>
            <person name="Pearson M."/>
            <person name="Poulain J."/>
            <person name="Poussereau N."/>
            <person name="Quesneville H."/>
            <person name="Rascle C."/>
            <person name="Schumacher J."/>
            <person name="Segurens B."/>
            <person name="Sexton A."/>
            <person name="Silva E."/>
            <person name="Sirven C."/>
            <person name="Soanes D.M."/>
            <person name="Talbot N.J."/>
            <person name="Templeton M."/>
            <person name="Yandava C."/>
            <person name="Yarden O."/>
            <person name="Zeng Q."/>
            <person name="Rollins J.A."/>
            <person name="Lebrun M.H."/>
            <person name="Dickman M."/>
        </authorList>
    </citation>
    <scope>NUCLEOTIDE SEQUENCE [LARGE SCALE GENOMIC DNA]</scope>
    <source>
        <strain evidence="2 3">B05.10</strain>
    </source>
</reference>
<feature type="compositionally biased region" description="Polar residues" evidence="1">
    <location>
        <begin position="170"/>
        <end position="179"/>
    </location>
</feature>
<organism evidence="2 3">
    <name type="scientific">Botryotinia fuckeliana (strain B05.10)</name>
    <name type="common">Noble rot fungus</name>
    <name type="synonym">Botrytis cinerea</name>
    <dbReference type="NCBI Taxonomy" id="332648"/>
    <lineage>
        <taxon>Eukaryota</taxon>
        <taxon>Fungi</taxon>
        <taxon>Dikarya</taxon>
        <taxon>Ascomycota</taxon>
        <taxon>Pezizomycotina</taxon>
        <taxon>Leotiomycetes</taxon>
        <taxon>Helotiales</taxon>
        <taxon>Sclerotiniaceae</taxon>
        <taxon>Botrytis</taxon>
    </lineage>
</organism>
<feature type="region of interest" description="Disordered" evidence="1">
    <location>
        <begin position="163"/>
        <end position="183"/>
    </location>
</feature>
<evidence type="ECO:0000256" key="1">
    <source>
        <dbReference type="SAM" id="MobiDB-lite"/>
    </source>
</evidence>
<dbReference type="Proteomes" id="UP000001798">
    <property type="component" value="Chromosome 2"/>
</dbReference>
<keyword evidence="3" id="KW-1185">Reference proteome</keyword>
<dbReference type="RefSeq" id="XP_024547040.1">
    <property type="nucleotide sequence ID" value="XM_024691270.1"/>
</dbReference>
<feature type="region of interest" description="Disordered" evidence="1">
    <location>
        <begin position="270"/>
        <end position="307"/>
    </location>
</feature>
<accession>A0A384J8M2</accession>
<dbReference type="AlphaFoldDB" id="A0A384J8M2"/>
<sequence>MELFDDIWGEKGFLNLSEADNDDEFHNLSTENLLVLPEDNTKEDEEFSMIYDEDQPSENVCFSYGRKEREQEAKTLSVVPIVTEVEGSVGKIQFSTTSLSLAQYPTVASSGMSPRYEQNNSTYATSSPPFNIFTDTIRQPTVPERSSSLSFSGLLARDNRHEYKHRKKVPSSTMKSRTSYPGREKNSIDKIIEEYHKKHAGKLGVGHANPKPLASKVIQKKPTRRKGHKYSRSWEGHVVECQDQRSGSRTSETPEGYQFDFDEKAQFQMAEEEDSFQQVGQAQKQHKSVNSFQQMGQMGQKSPKTTSFQQMGQAMDNLFTQEVQQFNYNYQSLLSPPSINAQQPSLSFQQLGHTYYDWNSYPFNYTSVLDEPHSPLFPERNLWIPREADNLPNQSHYEFQMPAVQTQDFETQQNTTAIDGNYTTALPLSLHESFGSERRSGPSSESSWASPSFSPWQPQTDYTHRPENMQGWEI</sequence>
<gene>
    <name evidence="2" type="ORF">BCIN_02g03760</name>
</gene>
<dbReference type="OrthoDB" id="3548170at2759"/>
<evidence type="ECO:0000313" key="2">
    <source>
        <dbReference type="EMBL" id="ATZ47048.1"/>
    </source>
</evidence>
<feature type="region of interest" description="Disordered" evidence="1">
    <location>
        <begin position="433"/>
        <end position="474"/>
    </location>
</feature>
<name>A0A384J8M2_BOTFB</name>
<proteinExistence type="predicted"/>
<reference evidence="2 3" key="3">
    <citation type="journal article" date="2017" name="Mol. Plant Pathol.">
        <title>A gapless genome sequence of the fungus Botrytis cinerea.</title>
        <authorList>
            <person name="Van Kan J.A."/>
            <person name="Stassen J.H."/>
            <person name="Mosbach A."/>
            <person name="Van Der Lee T.A."/>
            <person name="Faino L."/>
            <person name="Farmer A.D."/>
            <person name="Papasotiriou D.G."/>
            <person name="Zhou S."/>
            <person name="Seidl M.F."/>
            <person name="Cottam E."/>
            <person name="Edel D."/>
            <person name="Hahn M."/>
            <person name="Schwartz D.C."/>
            <person name="Dietrich R.A."/>
            <person name="Widdison S."/>
            <person name="Scalliet G."/>
        </authorList>
    </citation>
    <scope>NUCLEOTIDE SEQUENCE [LARGE SCALE GENOMIC DNA]</scope>
    <source>
        <strain evidence="2 3">B05.10</strain>
    </source>
</reference>
<dbReference type="KEGG" id="bfu:BCIN_02g03760"/>
<protein>
    <submittedName>
        <fullName evidence="2">Uncharacterized protein</fullName>
    </submittedName>
</protein>